<evidence type="ECO:0000313" key="9">
    <source>
        <dbReference type="EMBL" id="PTW56545.1"/>
    </source>
</evidence>
<dbReference type="InterPro" id="IPR058624">
    <property type="entry name" value="MdtA-like_HH"/>
</dbReference>
<comment type="subcellular location">
    <subcellularLocation>
        <location evidence="1">Cell envelope</location>
    </subcellularLocation>
</comment>
<feature type="signal peptide" evidence="5">
    <location>
        <begin position="1"/>
        <end position="39"/>
    </location>
</feature>
<dbReference type="Gene3D" id="2.40.50.100">
    <property type="match status" value="1"/>
</dbReference>
<evidence type="ECO:0000313" key="10">
    <source>
        <dbReference type="Proteomes" id="UP000244081"/>
    </source>
</evidence>
<evidence type="ECO:0000259" key="8">
    <source>
        <dbReference type="Pfam" id="PF25967"/>
    </source>
</evidence>
<evidence type="ECO:0000259" key="7">
    <source>
        <dbReference type="Pfam" id="PF25917"/>
    </source>
</evidence>
<dbReference type="Gene3D" id="2.40.30.170">
    <property type="match status" value="1"/>
</dbReference>
<dbReference type="PANTHER" id="PTHR30469:SF38">
    <property type="entry name" value="HLYD FAMILY SECRETION PROTEIN"/>
    <property type="match status" value="1"/>
</dbReference>
<dbReference type="GO" id="GO:1990281">
    <property type="term" value="C:efflux pump complex"/>
    <property type="evidence" value="ECO:0007669"/>
    <property type="project" value="TreeGrafter"/>
</dbReference>
<dbReference type="AlphaFoldDB" id="A0A2T5UYG6"/>
<dbReference type="InterPro" id="IPR058627">
    <property type="entry name" value="MdtA-like_C"/>
</dbReference>
<sequence>MRPHDQRQSWRKARATLRMSACALALLLAGVCAQTTARAEPTGPKRVDTVTVAIRPYVKQVTLTGEIAARNQAALSFKVGGRVSDVHVDVGDHLKKGDELARIDPTEQEADVAAAKAAVTSAEARLKNARSTFDRQSALLASGFTTRSDYDSAEKALKTAQNTLESAQAQLGSANSNLADTVLKADAAGIVTERNVDPGQVVGAAQSVFNFAYDGDRDAIFDIQEQLLTGSAPARIDIALLSDPTVATAGHIREVSPLINPKTGTVEVKVALDRVPPQMQLGAPVAGSVRQSILEKVIELPWQALAADDGRPAVWVVDPRDNTVTLRPIRIERYNSSQIIVADGLAAGEQVVTSGSQMLRAGEPVQVVKTTEAGQ</sequence>
<reference evidence="9 10" key="1">
    <citation type="submission" date="2018-04" db="EMBL/GenBank/DDBJ databases">
        <title>Genomic Encyclopedia of Archaeal and Bacterial Type Strains, Phase II (KMG-II): from individual species to whole genera.</title>
        <authorList>
            <person name="Goeker M."/>
        </authorList>
    </citation>
    <scope>NUCLEOTIDE SEQUENCE [LARGE SCALE GENOMIC DNA]</scope>
    <source>
        <strain evidence="9 10">DSM 23382</strain>
    </source>
</reference>
<evidence type="ECO:0000256" key="2">
    <source>
        <dbReference type="ARBA" id="ARBA00009477"/>
    </source>
</evidence>
<dbReference type="SUPFAM" id="SSF111369">
    <property type="entry name" value="HlyD-like secretion proteins"/>
    <property type="match status" value="1"/>
</dbReference>
<evidence type="ECO:0000256" key="4">
    <source>
        <dbReference type="SAM" id="Coils"/>
    </source>
</evidence>
<dbReference type="Proteomes" id="UP000244081">
    <property type="component" value="Unassembled WGS sequence"/>
</dbReference>
<comment type="caution">
    <text evidence="9">The sequence shown here is derived from an EMBL/GenBank/DDBJ whole genome shotgun (WGS) entry which is preliminary data.</text>
</comment>
<feature type="domain" description="Multidrug resistance protein MdtA-like barrel-sandwich hybrid" evidence="7">
    <location>
        <begin position="72"/>
        <end position="209"/>
    </location>
</feature>
<feature type="chain" id="PRO_5015618499" evidence="5">
    <location>
        <begin position="40"/>
        <end position="375"/>
    </location>
</feature>
<organism evidence="9 10">
    <name type="scientific">Breoghania corrubedonensis</name>
    <dbReference type="NCBI Taxonomy" id="665038"/>
    <lineage>
        <taxon>Bacteria</taxon>
        <taxon>Pseudomonadati</taxon>
        <taxon>Pseudomonadota</taxon>
        <taxon>Alphaproteobacteria</taxon>
        <taxon>Hyphomicrobiales</taxon>
        <taxon>Stappiaceae</taxon>
        <taxon>Breoghania</taxon>
    </lineage>
</organism>
<feature type="domain" description="Multidrug resistance protein MdtA-like alpha-helical hairpin" evidence="6">
    <location>
        <begin position="113"/>
        <end position="179"/>
    </location>
</feature>
<dbReference type="Gene3D" id="1.10.287.470">
    <property type="entry name" value="Helix hairpin bin"/>
    <property type="match status" value="1"/>
</dbReference>
<feature type="coiled-coil region" evidence="4">
    <location>
        <begin position="112"/>
        <end position="177"/>
    </location>
</feature>
<evidence type="ECO:0000256" key="1">
    <source>
        <dbReference type="ARBA" id="ARBA00004196"/>
    </source>
</evidence>
<keyword evidence="10" id="KW-1185">Reference proteome</keyword>
<accession>A0A2T5UYG6</accession>
<proteinExistence type="inferred from homology"/>
<comment type="similarity">
    <text evidence="2">Belongs to the membrane fusion protein (MFP) (TC 8.A.1) family.</text>
</comment>
<keyword evidence="3" id="KW-0813">Transport</keyword>
<evidence type="ECO:0000256" key="3">
    <source>
        <dbReference type="ARBA" id="ARBA00022448"/>
    </source>
</evidence>
<name>A0A2T5UYG6_9HYPH</name>
<dbReference type="InterPro" id="IPR006143">
    <property type="entry name" value="RND_pump_MFP"/>
</dbReference>
<dbReference type="PANTHER" id="PTHR30469">
    <property type="entry name" value="MULTIDRUG RESISTANCE PROTEIN MDTA"/>
    <property type="match status" value="1"/>
</dbReference>
<dbReference type="EMBL" id="QAYG01000011">
    <property type="protein sequence ID" value="PTW56545.1"/>
    <property type="molecule type" value="Genomic_DNA"/>
</dbReference>
<dbReference type="GO" id="GO:0015562">
    <property type="term" value="F:efflux transmembrane transporter activity"/>
    <property type="evidence" value="ECO:0007669"/>
    <property type="project" value="InterPro"/>
</dbReference>
<dbReference type="Pfam" id="PF25876">
    <property type="entry name" value="HH_MFP_RND"/>
    <property type="match status" value="1"/>
</dbReference>
<dbReference type="Pfam" id="PF25917">
    <property type="entry name" value="BSH_RND"/>
    <property type="match status" value="1"/>
</dbReference>
<feature type="domain" description="Multidrug resistance protein MdtA-like C-terminal permuted SH3" evidence="8">
    <location>
        <begin position="300"/>
        <end position="357"/>
    </location>
</feature>
<keyword evidence="4" id="KW-0175">Coiled coil</keyword>
<dbReference type="InterPro" id="IPR058625">
    <property type="entry name" value="MdtA-like_BSH"/>
</dbReference>
<keyword evidence="5" id="KW-0732">Signal</keyword>
<gene>
    <name evidence="9" type="ORF">C8N35_1118</name>
</gene>
<protein>
    <submittedName>
        <fullName evidence="9">RND family efflux transporter MFP subunit</fullName>
    </submittedName>
</protein>
<evidence type="ECO:0000259" key="6">
    <source>
        <dbReference type="Pfam" id="PF25876"/>
    </source>
</evidence>
<dbReference type="NCBIfam" id="TIGR01730">
    <property type="entry name" value="RND_mfp"/>
    <property type="match status" value="1"/>
</dbReference>
<dbReference type="Pfam" id="PF25967">
    <property type="entry name" value="RND-MFP_C"/>
    <property type="match status" value="1"/>
</dbReference>
<dbReference type="Gene3D" id="2.40.420.20">
    <property type="match status" value="1"/>
</dbReference>
<evidence type="ECO:0000256" key="5">
    <source>
        <dbReference type="SAM" id="SignalP"/>
    </source>
</evidence>